<dbReference type="InterPro" id="IPR003673">
    <property type="entry name" value="CoA-Trfase_fam_III"/>
</dbReference>
<dbReference type="PANTHER" id="PTHR48207:SF3">
    <property type="entry name" value="SUCCINATE--HYDROXYMETHYLGLUTARATE COA-TRANSFERASE"/>
    <property type="match status" value="1"/>
</dbReference>
<protein>
    <submittedName>
        <fullName evidence="2">CoA transferase</fullName>
    </submittedName>
</protein>
<gene>
    <name evidence="2" type="ORF">JHL22_14740</name>
</gene>
<dbReference type="GO" id="GO:0016740">
    <property type="term" value="F:transferase activity"/>
    <property type="evidence" value="ECO:0007669"/>
    <property type="project" value="UniProtKB-KW"/>
</dbReference>
<reference evidence="2 3" key="1">
    <citation type="submission" date="2020-12" db="EMBL/GenBank/DDBJ databases">
        <authorList>
            <person name="Lu T."/>
            <person name="Wang Q."/>
            <person name="Han X."/>
        </authorList>
    </citation>
    <scope>NUCLEOTIDE SEQUENCE [LARGE SCALE GENOMIC DNA]</scope>
    <source>
        <strain evidence="2 3">WQ 585</strain>
    </source>
</reference>
<dbReference type="Gene3D" id="3.40.50.10540">
    <property type="entry name" value="Crotonobetainyl-coa:carnitine coa-transferase, domain 1"/>
    <property type="match status" value="1"/>
</dbReference>
<evidence type="ECO:0000313" key="2">
    <source>
        <dbReference type="EMBL" id="MBK1782471.1"/>
    </source>
</evidence>
<dbReference type="Gene3D" id="3.30.1540.10">
    <property type="entry name" value="formyl-coa transferase, domain 3"/>
    <property type="match status" value="1"/>
</dbReference>
<dbReference type="InterPro" id="IPR023606">
    <property type="entry name" value="CoA-Trfase_III_dom_1_sf"/>
</dbReference>
<keyword evidence="3" id="KW-1185">Reference proteome</keyword>
<sequence length="383" mass="41031">MSDNKPLIGFVVVEIGHSVAAPYAGMILADLGAEVIKVENPEGGDAARGWGPPFVDEMGPHFNAFNRNKQSIAVNLANTKQRDALKTLILERADVVICNLRAGSADRLGLGSEALLKEKPALVYCELGAFGSGGLLSHKPGYDPLMQAFCGIMSVTGENQSRPPIRVGVSMVDMGAGLWSVIGILASLLKRKETGNGTRIETSLFETAVAWVATPVARHMMGGGRQLPQGSGAAGIVPYQAFFTKSGWLVIGAGNDRLFASLCRVMGCPELANDPRFVNNAARVVNQLELIPLIEAFAAQFERHELADLLDQASIPNAPVQTISDLVETEHTQQIGLLQGPRGRETVGLPIRFNGKRPDFNSPSPSLGADTDRLFGAYYERQN</sequence>
<dbReference type="Proteomes" id="UP000635316">
    <property type="component" value="Unassembled WGS sequence"/>
</dbReference>
<dbReference type="PANTHER" id="PTHR48207">
    <property type="entry name" value="SUCCINATE--HYDROXYMETHYLGLUTARATE COA-TRANSFERASE"/>
    <property type="match status" value="1"/>
</dbReference>
<dbReference type="InterPro" id="IPR044855">
    <property type="entry name" value="CoA-Trfase_III_dom3_sf"/>
</dbReference>
<organism evidence="2 3">
    <name type="scientific">Advenella mandrilli</name>
    <dbReference type="NCBI Taxonomy" id="2800330"/>
    <lineage>
        <taxon>Bacteria</taxon>
        <taxon>Pseudomonadati</taxon>
        <taxon>Pseudomonadota</taxon>
        <taxon>Betaproteobacteria</taxon>
        <taxon>Burkholderiales</taxon>
        <taxon>Alcaligenaceae</taxon>
    </lineage>
</organism>
<proteinExistence type="predicted"/>
<evidence type="ECO:0000256" key="1">
    <source>
        <dbReference type="ARBA" id="ARBA00022679"/>
    </source>
</evidence>
<evidence type="ECO:0000313" key="3">
    <source>
        <dbReference type="Proteomes" id="UP000635316"/>
    </source>
</evidence>
<name>A0ABS1EHJ7_9BURK</name>
<dbReference type="SUPFAM" id="SSF89796">
    <property type="entry name" value="CoA-transferase family III (CaiB/BaiF)"/>
    <property type="match status" value="1"/>
</dbReference>
<accession>A0ABS1EHJ7</accession>
<keyword evidence="1 2" id="KW-0808">Transferase</keyword>
<comment type="caution">
    <text evidence="2">The sequence shown here is derived from an EMBL/GenBank/DDBJ whole genome shotgun (WGS) entry which is preliminary data.</text>
</comment>
<dbReference type="RefSeq" id="WP_200239164.1">
    <property type="nucleotide sequence ID" value="NZ_JAENGP010000021.1"/>
</dbReference>
<dbReference type="EMBL" id="JAENGP010000021">
    <property type="protein sequence ID" value="MBK1782471.1"/>
    <property type="molecule type" value="Genomic_DNA"/>
</dbReference>
<dbReference type="InterPro" id="IPR050483">
    <property type="entry name" value="CoA-transferase_III_domain"/>
</dbReference>
<dbReference type="Pfam" id="PF02515">
    <property type="entry name" value="CoA_transf_3"/>
    <property type="match status" value="1"/>
</dbReference>